<dbReference type="InterPro" id="IPR016035">
    <property type="entry name" value="Acyl_Trfase/lysoPLipase"/>
</dbReference>
<evidence type="ECO:0008006" key="2">
    <source>
        <dbReference type="Google" id="ProtNLM"/>
    </source>
</evidence>
<accession>A0A6C0BF34</accession>
<reference evidence="1" key="1">
    <citation type="journal article" date="2020" name="Nature">
        <title>Giant virus diversity and host interactions through global metagenomics.</title>
        <authorList>
            <person name="Schulz F."/>
            <person name="Roux S."/>
            <person name="Paez-Espino D."/>
            <person name="Jungbluth S."/>
            <person name="Walsh D.A."/>
            <person name="Denef V.J."/>
            <person name="McMahon K.D."/>
            <person name="Konstantinidis K.T."/>
            <person name="Eloe-Fadrosh E.A."/>
            <person name="Kyrpides N.C."/>
            <person name="Woyke T."/>
        </authorList>
    </citation>
    <scope>NUCLEOTIDE SEQUENCE</scope>
    <source>
        <strain evidence="1">GVMAG-M-3300010160-4</strain>
    </source>
</reference>
<protein>
    <recommendedName>
        <fullName evidence="2">PLA2c domain-containing protein</fullName>
    </recommendedName>
</protein>
<evidence type="ECO:0000313" key="1">
    <source>
        <dbReference type="EMBL" id="QHS89993.1"/>
    </source>
</evidence>
<dbReference type="EMBL" id="MN739122">
    <property type="protein sequence ID" value="QHS89993.1"/>
    <property type="molecule type" value="Genomic_DNA"/>
</dbReference>
<proteinExistence type="predicted"/>
<sequence length="525" mass="60339">MNSYSAMVYNSRDENNNFLFPEQEYGIVSDNNFGLALSGGGSRAFTMSMAVVRFLEKKNLINSISYVSTISGSNWFICPYTFRELDLGRYRSPENITMKILENDNIGFAGDVCIDTPIKEYLLEAKQKKIKKDKIWQYIVGKCYLKRYNLDEKMIAINKKRSKSLLRKNSIECEIPIDKRPFWISGSSISGDRGPVFLQSTPMYSGLQTRVYVDNEIVGGEMIETHAFDSFNPIIDKINSKQTVDLIINDDFTLDDIIGISSAAFTDYLPKIDNTIDKYIHSKKSFFENINPKYNIWDIKKENNLSVKISDGYKVDNLGIIPLVARGCKKILCMCSNLEIEDSLMNTGLLPLFGIWGENGGTDNISDSSQIFSKDDWESISAQIEKRKLNGGPVYVNKKLDVLPNKRLSITGNYKVELFIYFLYPSSEYIDSLPEDVKNEMIVVKKNPLFSSSNKLEGFPNFKTVFQNKGKIVGYTREQVNILHYYVQWCLKKTEKKLFKFFNKDFTYEALIEYQKFEGLRENKN</sequence>
<dbReference type="SUPFAM" id="SSF52151">
    <property type="entry name" value="FabD/lysophospholipase-like"/>
    <property type="match status" value="1"/>
</dbReference>
<organism evidence="1">
    <name type="scientific">viral metagenome</name>
    <dbReference type="NCBI Taxonomy" id="1070528"/>
    <lineage>
        <taxon>unclassified sequences</taxon>
        <taxon>metagenomes</taxon>
        <taxon>organismal metagenomes</taxon>
    </lineage>
</organism>
<dbReference type="Gene3D" id="3.40.1090.10">
    <property type="entry name" value="Cytosolic phospholipase A2 catalytic domain"/>
    <property type="match status" value="1"/>
</dbReference>
<dbReference type="AlphaFoldDB" id="A0A6C0BF34"/>
<name>A0A6C0BF34_9ZZZZ</name>